<evidence type="ECO:0000313" key="4">
    <source>
        <dbReference type="Proteomes" id="UP000800036"/>
    </source>
</evidence>
<feature type="region of interest" description="Disordered" evidence="1">
    <location>
        <begin position="1"/>
        <end position="42"/>
    </location>
</feature>
<feature type="transmembrane region" description="Helical" evidence="2">
    <location>
        <begin position="47"/>
        <end position="72"/>
    </location>
</feature>
<accession>A0A6A5UU37</accession>
<name>A0A6A5UU37_9PLEO</name>
<organism evidence="3 4">
    <name type="scientific">Bimuria novae-zelandiae CBS 107.79</name>
    <dbReference type="NCBI Taxonomy" id="1447943"/>
    <lineage>
        <taxon>Eukaryota</taxon>
        <taxon>Fungi</taxon>
        <taxon>Dikarya</taxon>
        <taxon>Ascomycota</taxon>
        <taxon>Pezizomycotina</taxon>
        <taxon>Dothideomycetes</taxon>
        <taxon>Pleosporomycetidae</taxon>
        <taxon>Pleosporales</taxon>
        <taxon>Massarineae</taxon>
        <taxon>Didymosphaeriaceae</taxon>
        <taxon>Bimuria</taxon>
    </lineage>
</organism>
<feature type="compositionally biased region" description="Basic residues" evidence="1">
    <location>
        <begin position="28"/>
        <end position="40"/>
    </location>
</feature>
<feature type="compositionally biased region" description="Polar residues" evidence="1">
    <location>
        <begin position="1"/>
        <end position="23"/>
    </location>
</feature>
<feature type="transmembrane region" description="Helical" evidence="2">
    <location>
        <begin position="391"/>
        <end position="413"/>
    </location>
</feature>
<dbReference type="AlphaFoldDB" id="A0A6A5UU37"/>
<proteinExistence type="predicted"/>
<gene>
    <name evidence="3" type="ORF">BU23DRAFT_592442</name>
</gene>
<feature type="transmembrane region" description="Helical" evidence="2">
    <location>
        <begin position="164"/>
        <end position="183"/>
    </location>
</feature>
<keyword evidence="2" id="KW-0812">Transmembrane</keyword>
<keyword evidence="2" id="KW-0472">Membrane</keyword>
<dbReference type="EMBL" id="ML976727">
    <property type="protein sequence ID" value="KAF1967900.1"/>
    <property type="molecule type" value="Genomic_DNA"/>
</dbReference>
<keyword evidence="2" id="KW-1133">Transmembrane helix</keyword>
<protein>
    <submittedName>
        <fullName evidence="3">Uncharacterized protein</fullName>
    </submittedName>
</protein>
<dbReference type="Proteomes" id="UP000800036">
    <property type="component" value="Unassembled WGS sequence"/>
</dbReference>
<feature type="transmembrane region" description="Helical" evidence="2">
    <location>
        <begin position="195"/>
        <end position="215"/>
    </location>
</feature>
<keyword evidence="4" id="KW-1185">Reference proteome</keyword>
<evidence type="ECO:0000256" key="1">
    <source>
        <dbReference type="SAM" id="MobiDB-lite"/>
    </source>
</evidence>
<reference evidence="3" key="1">
    <citation type="journal article" date="2020" name="Stud. Mycol.">
        <title>101 Dothideomycetes genomes: a test case for predicting lifestyles and emergence of pathogens.</title>
        <authorList>
            <person name="Haridas S."/>
            <person name="Albert R."/>
            <person name="Binder M."/>
            <person name="Bloem J."/>
            <person name="Labutti K."/>
            <person name="Salamov A."/>
            <person name="Andreopoulos B."/>
            <person name="Baker S."/>
            <person name="Barry K."/>
            <person name="Bills G."/>
            <person name="Bluhm B."/>
            <person name="Cannon C."/>
            <person name="Castanera R."/>
            <person name="Culley D."/>
            <person name="Daum C."/>
            <person name="Ezra D."/>
            <person name="Gonzalez J."/>
            <person name="Henrissat B."/>
            <person name="Kuo A."/>
            <person name="Liang C."/>
            <person name="Lipzen A."/>
            <person name="Lutzoni F."/>
            <person name="Magnuson J."/>
            <person name="Mondo S."/>
            <person name="Nolan M."/>
            <person name="Ohm R."/>
            <person name="Pangilinan J."/>
            <person name="Park H.-J."/>
            <person name="Ramirez L."/>
            <person name="Alfaro M."/>
            <person name="Sun H."/>
            <person name="Tritt A."/>
            <person name="Yoshinaga Y."/>
            <person name="Zwiers L.-H."/>
            <person name="Turgeon B."/>
            <person name="Goodwin S."/>
            <person name="Spatafora J."/>
            <person name="Crous P."/>
            <person name="Grigoriev I."/>
        </authorList>
    </citation>
    <scope>NUCLEOTIDE SEQUENCE</scope>
    <source>
        <strain evidence="3">CBS 107.79</strain>
    </source>
</reference>
<dbReference type="OrthoDB" id="3903561at2759"/>
<sequence>MKPTPTIQEAETASDSPSTQPLAPNSPHPRKPSRPAKNKKWSPSGRFPWRISLVLLTLPLALLPIVLLAAAAEVASQSYLAGRTCYPNGRWKEASGASWRIMDSSYFFTPNLAFGAMTFTQVKVVDITWDLLVGRGGQMLLAYANYRVFNEWLVWQMERWRTRWRMVVSVAFQTTTVGTLGVLGREWLCYGERSWARWWRWIAVLGMVLGTTYVLSWPTLMAAMTGYITTFEPYVEDGNGNLVAWREIGVVEYVVQDGWRLDQGYAVPLVSLRGDDELARAIANYSRYYMGGRYDPFSRTLKIPYRQFTSIQRDLPSTFVFNGTTTHLPSPTLNITFAPPVLPEANRPSPGLIYPWYSLSASRQSPMVPASYVYTHSSCKPSDTYQWGFSYIFLFMMAIFNFVWTCIVVGMWLDTRLNSRMYRSGRRPGLLRSILDVADAMREELGRGEEVDSAREEELEKMLNESGATLVVDREELKVVRVGGAEREMIKMGWRRRLTKGSTF</sequence>
<evidence type="ECO:0000313" key="3">
    <source>
        <dbReference type="EMBL" id="KAF1967900.1"/>
    </source>
</evidence>
<evidence type="ECO:0000256" key="2">
    <source>
        <dbReference type="SAM" id="Phobius"/>
    </source>
</evidence>